<comment type="caution">
    <text evidence="7">The sequence shown here is derived from an EMBL/GenBank/DDBJ whole genome shotgun (WGS) entry which is preliminary data.</text>
</comment>
<dbReference type="AlphaFoldDB" id="A0A9D2LHZ9"/>
<protein>
    <recommendedName>
        <fullName evidence="4">2-dehydropantoate 2-reductase</fullName>
        <ecNumber evidence="4">1.1.1.169</ecNumber>
    </recommendedName>
    <alternativeName>
        <fullName evidence="4">Ketopantoate reductase</fullName>
    </alternativeName>
</protein>
<keyword evidence="2 4" id="KW-0521">NADP</keyword>
<dbReference type="InterPro" id="IPR051402">
    <property type="entry name" value="KPR-Related"/>
</dbReference>
<organism evidence="7 8">
    <name type="scientific">Candidatus Oscillibacter excrementigallinarum</name>
    <dbReference type="NCBI Taxonomy" id="2838716"/>
    <lineage>
        <taxon>Bacteria</taxon>
        <taxon>Bacillati</taxon>
        <taxon>Bacillota</taxon>
        <taxon>Clostridia</taxon>
        <taxon>Eubacteriales</taxon>
        <taxon>Oscillospiraceae</taxon>
        <taxon>Oscillibacter</taxon>
    </lineage>
</organism>
<evidence type="ECO:0000259" key="5">
    <source>
        <dbReference type="Pfam" id="PF02558"/>
    </source>
</evidence>
<reference evidence="7" key="1">
    <citation type="journal article" date="2021" name="PeerJ">
        <title>Extensive microbial diversity within the chicken gut microbiome revealed by metagenomics and culture.</title>
        <authorList>
            <person name="Gilroy R."/>
            <person name="Ravi A."/>
            <person name="Getino M."/>
            <person name="Pursley I."/>
            <person name="Horton D.L."/>
            <person name="Alikhan N.F."/>
            <person name="Baker D."/>
            <person name="Gharbi K."/>
            <person name="Hall N."/>
            <person name="Watson M."/>
            <person name="Adriaenssens E.M."/>
            <person name="Foster-Nyarko E."/>
            <person name="Jarju S."/>
            <person name="Secka A."/>
            <person name="Antonio M."/>
            <person name="Oren A."/>
            <person name="Chaudhuri R.R."/>
            <person name="La Ragione R."/>
            <person name="Hildebrand F."/>
            <person name="Pallen M.J."/>
        </authorList>
    </citation>
    <scope>NUCLEOTIDE SEQUENCE</scope>
    <source>
        <strain evidence="7">ChiBcec18-1249</strain>
    </source>
</reference>
<dbReference type="PANTHER" id="PTHR21708:SF26">
    <property type="entry name" value="2-DEHYDROPANTOATE 2-REDUCTASE"/>
    <property type="match status" value="1"/>
</dbReference>
<proteinExistence type="inferred from homology"/>
<dbReference type="InterPro" id="IPR036291">
    <property type="entry name" value="NAD(P)-bd_dom_sf"/>
</dbReference>
<dbReference type="Gene3D" id="3.40.50.720">
    <property type="entry name" value="NAD(P)-binding Rossmann-like Domain"/>
    <property type="match status" value="1"/>
</dbReference>
<sequence>MDIQAVSILGLGAEGSVALRALAGKPCQVRILARGERAERLRRQGITINGETYPLHVAEPGTEPPPQLLIVAVKGYQLGDALEDIAAETGPDTVVMSLLNGLSSERILAERVGQVHLIYCMSQINAKKHGQRVDFQPVGQIWIGERDGSVTDRVRAVCALLNGWVPCRISREILSDIWRKYLFNASYNTVQAILRGPHLWFQRIPEARAAVECVMEEMLRLANAQGVPLTWSDVPDLEAYLKPYPSDGLCSMAQDILEKRPTEIELLIGEALELAAASGVEMPVCRFVRHLVKTLEQANAGALERAP</sequence>
<dbReference type="NCBIfam" id="TIGR00745">
    <property type="entry name" value="apbA_panE"/>
    <property type="match status" value="1"/>
</dbReference>
<evidence type="ECO:0000256" key="4">
    <source>
        <dbReference type="RuleBase" id="RU362068"/>
    </source>
</evidence>
<reference evidence="7" key="2">
    <citation type="submission" date="2021-04" db="EMBL/GenBank/DDBJ databases">
        <authorList>
            <person name="Gilroy R."/>
        </authorList>
    </citation>
    <scope>NUCLEOTIDE SEQUENCE</scope>
    <source>
        <strain evidence="7">ChiBcec18-1249</strain>
    </source>
</reference>
<dbReference type="InterPro" id="IPR013328">
    <property type="entry name" value="6PGD_dom2"/>
</dbReference>
<keyword evidence="3 4" id="KW-0560">Oxidoreductase</keyword>
<comment type="pathway">
    <text evidence="4">Cofactor biosynthesis; (R)-pantothenate biosynthesis; (R)-pantoate from 3-methyl-2-oxobutanoate: step 2/2.</text>
</comment>
<dbReference type="EMBL" id="DWZJ01000031">
    <property type="protein sequence ID" value="HJB12881.1"/>
    <property type="molecule type" value="Genomic_DNA"/>
</dbReference>
<dbReference type="InterPro" id="IPR013752">
    <property type="entry name" value="KPA_reductase"/>
</dbReference>
<dbReference type="Proteomes" id="UP000823824">
    <property type="component" value="Unassembled WGS sequence"/>
</dbReference>
<dbReference type="InterPro" id="IPR003710">
    <property type="entry name" value="ApbA"/>
</dbReference>
<evidence type="ECO:0000256" key="1">
    <source>
        <dbReference type="ARBA" id="ARBA00007870"/>
    </source>
</evidence>
<comment type="catalytic activity">
    <reaction evidence="4">
        <text>(R)-pantoate + NADP(+) = 2-dehydropantoate + NADPH + H(+)</text>
        <dbReference type="Rhea" id="RHEA:16233"/>
        <dbReference type="ChEBI" id="CHEBI:11561"/>
        <dbReference type="ChEBI" id="CHEBI:15378"/>
        <dbReference type="ChEBI" id="CHEBI:15980"/>
        <dbReference type="ChEBI" id="CHEBI:57783"/>
        <dbReference type="ChEBI" id="CHEBI:58349"/>
        <dbReference type="EC" id="1.1.1.169"/>
    </reaction>
</comment>
<dbReference type="PANTHER" id="PTHR21708">
    <property type="entry name" value="PROBABLE 2-DEHYDROPANTOATE 2-REDUCTASE"/>
    <property type="match status" value="1"/>
</dbReference>
<feature type="domain" description="Ketopantoate reductase C-terminal" evidence="6">
    <location>
        <begin position="173"/>
        <end position="296"/>
    </location>
</feature>
<dbReference type="SUPFAM" id="SSF48179">
    <property type="entry name" value="6-phosphogluconate dehydrogenase C-terminal domain-like"/>
    <property type="match status" value="1"/>
</dbReference>
<dbReference type="GO" id="GO:0005737">
    <property type="term" value="C:cytoplasm"/>
    <property type="evidence" value="ECO:0007669"/>
    <property type="project" value="TreeGrafter"/>
</dbReference>
<evidence type="ECO:0000256" key="2">
    <source>
        <dbReference type="ARBA" id="ARBA00022857"/>
    </source>
</evidence>
<dbReference type="GO" id="GO:0008677">
    <property type="term" value="F:2-dehydropantoate 2-reductase activity"/>
    <property type="evidence" value="ECO:0007669"/>
    <property type="project" value="UniProtKB-EC"/>
</dbReference>
<dbReference type="SUPFAM" id="SSF51735">
    <property type="entry name" value="NAD(P)-binding Rossmann-fold domains"/>
    <property type="match status" value="1"/>
</dbReference>
<dbReference type="InterPro" id="IPR008927">
    <property type="entry name" value="6-PGluconate_DH-like_C_sf"/>
</dbReference>
<evidence type="ECO:0000313" key="7">
    <source>
        <dbReference type="EMBL" id="HJB12881.1"/>
    </source>
</evidence>
<comment type="similarity">
    <text evidence="1 4">Belongs to the ketopantoate reductase family.</text>
</comment>
<dbReference type="InterPro" id="IPR013332">
    <property type="entry name" value="KPR_N"/>
</dbReference>
<evidence type="ECO:0000259" key="6">
    <source>
        <dbReference type="Pfam" id="PF08546"/>
    </source>
</evidence>
<dbReference type="Pfam" id="PF02558">
    <property type="entry name" value="ApbA"/>
    <property type="match status" value="1"/>
</dbReference>
<dbReference type="Gene3D" id="1.10.1040.10">
    <property type="entry name" value="N-(1-d-carboxylethyl)-l-norvaline Dehydrogenase, domain 2"/>
    <property type="match status" value="1"/>
</dbReference>
<accession>A0A9D2LHZ9</accession>
<name>A0A9D2LHZ9_9FIRM</name>
<keyword evidence="4" id="KW-0566">Pantothenate biosynthesis</keyword>
<gene>
    <name evidence="7" type="ORF">H9787_04145</name>
</gene>
<dbReference type="Pfam" id="PF08546">
    <property type="entry name" value="ApbA_C"/>
    <property type="match status" value="1"/>
</dbReference>
<comment type="function">
    <text evidence="4">Catalyzes the NADPH-dependent reduction of ketopantoate into pantoic acid.</text>
</comment>
<evidence type="ECO:0000256" key="3">
    <source>
        <dbReference type="ARBA" id="ARBA00023002"/>
    </source>
</evidence>
<feature type="domain" description="Ketopantoate reductase N-terminal" evidence="5">
    <location>
        <begin position="7"/>
        <end position="147"/>
    </location>
</feature>
<evidence type="ECO:0000313" key="8">
    <source>
        <dbReference type="Proteomes" id="UP000823824"/>
    </source>
</evidence>
<dbReference type="GO" id="GO:0015940">
    <property type="term" value="P:pantothenate biosynthetic process"/>
    <property type="evidence" value="ECO:0007669"/>
    <property type="project" value="UniProtKB-KW"/>
</dbReference>
<dbReference type="EC" id="1.1.1.169" evidence="4"/>